<dbReference type="Gene3D" id="1.25.40.390">
    <property type="match status" value="1"/>
</dbReference>
<protein>
    <submittedName>
        <fullName evidence="9">Putative outer membrane starch-binding protein</fullName>
    </submittedName>
</protein>
<dbReference type="Pfam" id="PF07980">
    <property type="entry name" value="SusD_RagB"/>
    <property type="match status" value="1"/>
</dbReference>
<accession>A0A2W7RCN7</accession>
<dbReference type="SUPFAM" id="SSF48452">
    <property type="entry name" value="TPR-like"/>
    <property type="match status" value="1"/>
</dbReference>
<dbReference type="PROSITE" id="PS51257">
    <property type="entry name" value="PROKAR_LIPOPROTEIN"/>
    <property type="match status" value="1"/>
</dbReference>
<keyword evidence="5" id="KW-0998">Cell outer membrane</keyword>
<dbReference type="GO" id="GO:0009279">
    <property type="term" value="C:cell outer membrane"/>
    <property type="evidence" value="ECO:0007669"/>
    <property type="project" value="UniProtKB-SubCell"/>
</dbReference>
<evidence type="ECO:0000256" key="4">
    <source>
        <dbReference type="ARBA" id="ARBA00023136"/>
    </source>
</evidence>
<feature type="domain" description="RagB/SusD" evidence="7">
    <location>
        <begin position="320"/>
        <end position="617"/>
    </location>
</feature>
<evidence type="ECO:0000313" key="9">
    <source>
        <dbReference type="EMBL" id="PZX57871.1"/>
    </source>
</evidence>
<name>A0A2W7RCN7_9BACT</name>
<dbReference type="InterPro" id="IPR012944">
    <property type="entry name" value="SusD_RagB_dom"/>
</dbReference>
<evidence type="ECO:0000256" key="6">
    <source>
        <dbReference type="SAM" id="SignalP"/>
    </source>
</evidence>
<evidence type="ECO:0000256" key="5">
    <source>
        <dbReference type="ARBA" id="ARBA00023237"/>
    </source>
</evidence>
<dbReference type="Proteomes" id="UP000248882">
    <property type="component" value="Unassembled WGS sequence"/>
</dbReference>
<organism evidence="9 10">
    <name type="scientific">Algoriphagus chordae</name>
    <dbReference type="NCBI Taxonomy" id="237019"/>
    <lineage>
        <taxon>Bacteria</taxon>
        <taxon>Pseudomonadati</taxon>
        <taxon>Bacteroidota</taxon>
        <taxon>Cytophagia</taxon>
        <taxon>Cytophagales</taxon>
        <taxon>Cyclobacteriaceae</taxon>
        <taxon>Algoriphagus</taxon>
    </lineage>
</organism>
<dbReference type="InterPro" id="IPR033985">
    <property type="entry name" value="SusD-like_N"/>
</dbReference>
<feature type="chain" id="PRO_5016062769" evidence="6">
    <location>
        <begin position="20"/>
        <end position="619"/>
    </location>
</feature>
<sequence length="619" mass="69593">MKRNIKHIVIMLTACFTIASCNSDFLNTEPLGEISQAAVWTDPSLAEAFVIGIYQGFGNGGFDEQMLASLSDEAMFTHPGRGITTVTEARVNAADLGWVNNTYSWANMYSYIRRANIAIANLSDPQFENDGGIVDKLLGEAKFMRAYYYHQLARYHGGIPLVDKPYGLGEDTYDLARATWEETINFIVTDLNDAAALLEGKSKVDGRATDIAALALKARVLLYAASDLHDGPTASSNSTLLASYPNLDLVAYPSGNRTERWQKAQDAARAVLEKASGNNLGLSEPVSHEIGIQNYIDNSMARNGGEQEIILGRYFINMKQENGGRQGLFNGPNGYNNWAGNSPVQLLVDDYEMMDGTRFDWSNPDQASAPFENRDARFYASILYDGAQWKPRSTANQPKDPLGQIQAGTYEVTDASGAKVTHFGLDTRNSSIEDWNGSYTGYYTRKFVDADPTIVDQNTWQEVPWPIIRFTEVVLNYVEASLELGQEDEARFWLNKIRFRVGQPAVTETGDALVARYRNERRIEMAYEEQRYHDTRRWMIAEETLGRKANIINITGTLKPGKTLSTYRYDTEYYDYEYKVLPIDPGKENRIWLDKMFFVPIARSEMNRNPALVQNPGID</sequence>
<keyword evidence="4" id="KW-0472">Membrane</keyword>
<dbReference type="OrthoDB" id="5694214at2"/>
<dbReference type="EMBL" id="QKZT01000001">
    <property type="protein sequence ID" value="PZX57871.1"/>
    <property type="molecule type" value="Genomic_DNA"/>
</dbReference>
<feature type="signal peptide" evidence="6">
    <location>
        <begin position="1"/>
        <end position="19"/>
    </location>
</feature>
<dbReference type="RefSeq" id="WP_111316181.1">
    <property type="nucleotide sequence ID" value="NZ_QKZT01000001.1"/>
</dbReference>
<evidence type="ECO:0000256" key="2">
    <source>
        <dbReference type="ARBA" id="ARBA00006275"/>
    </source>
</evidence>
<reference evidence="9 10" key="1">
    <citation type="submission" date="2018-06" db="EMBL/GenBank/DDBJ databases">
        <title>Genomic Encyclopedia of Archaeal and Bacterial Type Strains, Phase II (KMG-II): from individual species to whole genera.</title>
        <authorList>
            <person name="Goeker M."/>
        </authorList>
    </citation>
    <scope>NUCLEOTIDE SEQUENCE [LARGE SCALE GENOMIC DNA]</scope>
    <source>
        <strain evidence="9 10">DSM 19830</strain>
    </source>
</reference>
<dbReference type="Pfam" id="PF14322">
    <property type="entry name" value="SusD-like_3"/>
    <property type="match status" value="1"/>
</dbReference>
<comment type="caution">
    <text evidence="9">The sequence shown here is derived from an EMBL/GenBank/DDBJ whole genome shotgun (WGS) entry which is preliminary data.</text>
</comment>
<feature type="domain" description="SusD-like N-terminal" evidence="8">
    <location>
        <begin position="90"/>
        <end position="222"/>
    </location>
</feature>
<keyword evidence="3 6" id="KW-0732">Signal</keyword>
<comment type="subcellular location">
    <subcellularLocation>
        <location evidence="1">Cell outer membrane</location>
    </subcellularLocation>
</comment>
<dbReference type="InterPro" id="IPR011990">
    <property type="entry name" value="TPR-like_helical_dom_sf"/>
</dbReference>
<keyword evidence="10" id="KW-1185">Reference proteome</keyword>
<proteinExistence type="inferred from homology"/>
<comment type="similarity">
    <text evidence="2">Belongs to the SusD family.</text>
</comment>
<gene>
    <name evidence="9" type="ORF">LV85_00053</name>
</gene>
<evidence type="ECO:0000259" key="7">
    <source>
        <dbReference type="Pfam" id="PF07980"/>
    </source>
</evidence>
<evidence type="ECO:0000256" key="1">
    <source>
        <dbReference type="ARBA" id="ARBA00004442"/>
    </source>
</evidence>
<dbReference type="AlphaFoldDB" id="A0A2W7RCN7"/>
<evidence type="ECO:0000256" key="3">
    <source>
        <dbReference type="ARBA" id="ARBA00022729"/>
    </source>
</evidence>
<evidence type="ECO:0000313" key="10">
    <source>
        <dbReference type="Proteomes" id="UP000248882"/>
    </source>
</evidence>
<evidence type="ECO:0000259" key="8">
    <source>
        <dbReference type="Pfam" id="PF14322"/>
    </source>
</evidence>